<gene>
    <name evidence="1" type="ORF">G4H13_26270</name>
</gene>
<sequence>MPALSLTAMHTLALYGPFAARVRMAWTYVARQVLDEDPATPGNPLRVSLARSVLNPSDLTGATSGLTPVIATCETVLTAAAGAPSPEPAALCDAVTDDQLITAVKDAWNITAGVTPALVDPSAT</sequence>
<organism evidence="1 2">
    <name type="scientific">Streptomyces rhizosphaericus</name>
    <dbReference type="NCBI Taxonomy" id="114699"/>
    <lineage>
        <taxon>Bacteria</taxon>
        <taxon>Bacillati</taxon>
        <taxon>Actinomycetota</taxon>
        <taxon>Actinomycetes</taxon>
        <taxon>Kitasatosporales</taxon>
        <taxon>Streptomycetaceae</taxon>
        <taxon>Streptomyces</taxon>
        <taxon>Streptomyces violaceusniger group</taxon>
    </lineage>
</organism>
<dbReference type="RefSeq" id="WP_164431023.1">
    <property type="nucleotide sequence ID" value="NZ_JAAIKT010000035.1"/>
</dbReference>
<accession>A0A6G4AMC5</accession>
<dbReference type="Proteomes" id="UP000476310">
    <property type="component" value="Unassembled WGS sequence"/>
</dbReference>
<dbReference type="AlphaFoldDB" id="A0A6G4AMC5"/>
<dbReference type="EMBL" id="JAAIKT010000035">
    <property type="protein sequence ID" value="NEW73771.1"/>
    <property type="molecule type" value="Genomic_DNA"/>
</dbReference>
<keyword evidence="2" id="KW-1185">Reference proteome</keyword>
<evidence type="ECO:0000313" key="1">
    <source>
        <dbReference type="EMBL" id="NEW73771.1"/>
    </source>
</evidence>
<name>A0A6G4AMC5_9ACTN</name>
<protein>
    <submittedName>
        <fullName evidence="1">Uncharacterized protein</fullName>
    </submittedName>
</protein>
<reference evidence="1" key="1">
    <citation type="submission" date="2020-02" db="EMBL/GenBank/DDBJ databases">
        <title>A new Streptomyces sp. for controlling soil-borne diseases.</title>
        <authorList>
            <person name="Li X."/>
            <person name="Tian Y."/>
            <person name="Gao K."/>
        </authorList>
    </citation>
    <scope>NUCLEOTIDE SEQUENCE [LARGE SCALE GENOMIC DNA]</scope>
    <source>
        <strain evidence="1">0250</strain>
    </source>
</reference>
<proteinExistence type="predicted"/>
<evidence type="ECO:0000313" key="2">
    <source>
        <dbReference type="Proteomes" id="UP000476310"/>
    </source>
</evidence>
<comment type="caution">
    <text evidence="1">The sequence shown here is derived from an EMBL/GenBank/DDBJ whole genome shotgun (WGS) entry which is preliminary data.</text>
</comment>